<dbReference type="InterPro" id="IPR029058">
    <property type="entry name" value="AB_hydrolase_fold"/>
</dbReference>
<dbReference type="SUPFAM" id="SSF53474">
    <property type="entry name" value="alpha/beta-Hydrolases"/>
    <property type="match status" value="1"/>
</dbReference>
<dbReference type="Gene3D" id="3.40.50.1820">
    <property type="entry name" value="alpha/beta hydrolase"/>
    <property type="match status" value="1"/>
</dbReference>
<evidence type="ECO:0000259" key="2">
    <source>
        <dbReference type="Pfam" id="PF07859"/>
    </source>
</evidence>
<dbReference type="PANTHER" id="PTHR48081:SF8">
    <property type="entry name" value="ALPHA_BETA HYDROLASE FOLD-3 DOMAIN-CONTAINING PROTEIN-RELATED"/>
    <property type="match status" value="1"/>
</dbReference>
<feature type="domain" description="Alpha/beta hydrolase fold-3" evidence="2">
    <location>
        <begin position="7"/>
        <end position="201"/>
    </location>
</feature>
<accession>A0A5N5WMW0</accession>
<dbReference type="Proteomes" id="UP000326565">
    <property type="component" value="Unassembled WGS sequence"/>
</dbReference>
<gene>
    <name evidence="3" type="ORF">BDV29DRAFT_183314</name>
</gene>
<reference evidence="3 4" key="1">
    <citation type="submission" date="2019-04" db="EMBL/GenBank/DDBJ databases">
        <title>Friends and foes A comparative genomics study of 23 Aspergillus species from section Flavi.</title>
        <authorList>
            <consortium name="DOE Joint Genome Institute"/>
            <person name="Kjaerbolling I."/>
            <person name="Vesth T."/>
            <person name="Frisvad J.C."/>
            <person name="Nybo J.L."/>
            <person name="Theobald S."/>
            <person name="Kildgaard S."/>
            <person name="Isbrandt T."/>
            <person name="Kuo A."/>
            <person name="Sato A."/>
            <person name="Lyhne E.K."/>
            <person name="Kogle M.E."/>
            <person name="Wiebenga A."/>
            <person name="Kun R.S."/>
            <person name="Lubbers R.J."/>
            <person name="Makela M.R."/>
            <person name="Barry K."/>
            <person name="Chovatia M."/>
            <person name="Clum A."/>
            <person name="Daum C."/>
            <person name="Haridas S."/>
            <person name="He G."/>
            <person name="LaButti K."/>
            <person name="Lipzen A."/>
            <person name="Mondo S."/>
            <person name="Riley R."/>
            <person name="Salamov A."/>
            <person name="Simmons B.A."/>
            <person name="Magnuson J.K."/>
            <person name="Henrissat B."/>
            <person name="Mortensen U.H."/>
            <person name="Larsen T.O."/>
            <person name="Devries R.P."/>
            <person name="Grigoriev I.V."/>
            <person name="Machida M."/>
            <person name="Baker S.E."/>
            <person name="Andersen M.R."/>
        </authorList>
    </citation>
    <scope>NUCLEOTIDE SEQUENCE [LARGE SCALE GENOMIC DNA]</scope>
    <source>
        <strain evidence="3 4">CBS 151.66</strain>
    </source>
</reference>
<dbReference type="GO" id="GO:0016787">
    <property type="term" value="F:hydrolase activity"/>
    <property type="evidence" value="ECO:0007669"/>
    <property type="project" value="UniProtKB-KW"/>
</dbReference>
<dbReference type="AlphaFoldDB" id="A0A5N5WMW0"/>
<name>A0A5N5WMW0_9EURO</name>
<evidence type="ECO:0000313" key="4">
    <source>
        <dbReference type="Proteomes" id="UP000326565"/>
    </source>
</evidence>
<dbReference type="PANTHER" id="PTHR48081">
    <property type="entry name" value="AB HYDROLASE SUPERFAMILY PROTEIN C4A8.06C"/>
    <property type="match status" value="1"/>
</dbReference>
<keyword evidence="4" id="KW-1185">Reference proteome</keyword>
<keyword evidence="1 3" id="KW-0378">Hydrolase</keyword>
<dbReference type="Pfam" id="PF07859">
    <property type="entry name" value="Abhydrolase_3"/>
    <property type="match status" value="1"/>
</dbReference>
<dbReference type="EMBL" id="ML732354">
    <property type="protein sequence ID" value="KAB8069145.1"/>
    <property type="molecule type" value="Genomic_DNA"/>
</dbReference>
<protein>
    <submittedName>
        <fullName evidence="3">Alpha/Beta hydrolase protein</fullName>
    </submittedName>
</protein>
<dbReference type="InterPro" id="IPR050300">
    <property type="entry name" value="GDXG_lipolytic_enzyme"/>
</dbReference>
<evidence type="ECO:0000313" key="3">
    <source>
        <dbReference type="EMBL" id="KAB8069145.1"/>
    </source>
</evidence>
<organism evidence="3 4">
    <name type="scientific">Aspergillus leporis</name>
    <dbReference type="NCBI Taxonomy" id="41062"/>
    <lineage>
        <taxon>Eukaryota</taxon>
        <taxon>Fungi</taxon>
        <taxon>Dikarya</taxon>
        <taxon>Ascomycota</taxon>
        <taxon>Pezizomycotina</taxon>
        <taxon>Eurotiomycetes</taxon>
        <taxon>Eurotiomycetidae</taxon>
        <taxon>Eurotiales</taxon>
        <taxon>Aspergillaceae</taxon>
        <taxon>Aspergillus</taxon>
        <taxon>Aspergillus subgen. Circumdati</taxon>
    </lineage>
</organism>
<dbReference type="InterPro" id="IPR013094">
    <property type="entry name" value="AB_hydrolase_3"/>
</dbReference>
<sequence>MVAGNRFTGLEIMLDHVEREQAICITVEYRLAPENPHPVPLEDCYAALTWTSNNAMSLGINPARLVIAGMSAGGGLAAGVALLSRDRGGPKLCAQMLISPMLDDRNITVSSLQYTDDSPWTRASNIFAWNCLLNGCQGATAVSMYAAPGRARDLSRLPPTYIECGSADGFRDEDMAYASRLLEYGVQTELHIWPGGWHGFQIYGPGSKLTKIATEARCSWLRRQLSYLETE</sequence>
<dbReference type="OrthoDB" id="433474at2759"/>
<proteinExistence type="predicted"/>
<evidence type="ECO:0000256" key="1">
    <source>
        <dbReference type="ARBA" id="ARBA00022801"/>
    </source>
</evidence>